<dbReference type="EMBL" id="JAAARO010000012">
    <property type="protein sequence ID" value="KAF5739001.1"/>
    <property type="molecule type" value="Genomic_DNA"/>
</dbReference>
<dbReference type="InterPro" id="IPR025661">
    <property type="entry name" value="Pept_asp_AS"/>
</dbReference>
<dbReference type="PANTHER" id="PTHR22100:SF13">
    <property type="entry name" value="WINGS APART-LIKE PROTEIN HOMOLOG"/>
    <property type="match status" value="1"/>
</dbReference>
<keyword evidence="1" id="KW-1015">Disulfide bond</keyword>
<dbReference type="InterPro" id="IPR039417">
    <property type="entry name" value="Peptidase_C1A_papain-like"/>
</dbReference>
<dbReference type="Pfam" id="PF00112">
    <property type="entry name" value="Peptidase_C1"/>
    <property type="match status" value="1"/>
</dbReference>
<dbReference type="PROSITE" id="PS00640">
    <property type="entry name" value="THIOL_PROTEASE_ASN"/>
    <property type="match status" value="1"/>
</dbReference>
<keyword evidence="4" id="KW-1185">Reference proteome</keyword>
<proteinExistence type="predicted"/>
<reference evidence="3 4" key="1">
    <citation type="journal article" date="2020" name="Nat. Commun.">
        <title>Genome of Tripterygium wilfordii and identification of cytochrome P450 involved in triptolide biosynthesis.</title>
        <authorList>
            <person name="Tu L."/>
            <person name="Su P."/>
            <person name="Zhang Z."/>
            <person name="Gao L."/>
            <person name="Wang J."/>
            <person name="Hu T."/>
            <person name="Zhou J."/>
            <person name="Zhang Y."/>
            <person name="Zhao Y."/>
            <person name="Liu Y."/>
            <person name="Song Y."/>
            <person name="Tong Y."/>
            <person name="Lu Y."/>
            <person name="Yang J."/>
            <person name="Xu C."/>
            <person name="Jia M."/>
            <person name="Peters R.J."/>
            <person name="Huang L."/>
            <person name="Gao W."/>
        </authorList>
    </citation>
    <scope>NUCLEOTIDE SEQUENCE [LARGE SCALE GENOMIC DNA]</scope>
    <source>
        <strain evidence="4">cv. XIE 37</strain>
        <tissue evidence="3">Leaf</tissue>
    </source>
</reference>
<evidence type="ECO:0000313" key="4">
    <source>
        <dbReference type="Proteomes" id="UP000593562"/>
    </source>
</evidence>
<sequence>MESLHAIKTGKLLVLAPQLLIDCVESEKKFGWVDKSFDWVISSSGSCMSLEKDYPYVGLAGPCMRNIVPVQPICIDNHAYITYASDDQMMQVVAKQPVVVGIKGCYAFNSYTDAIYRAPEVEVTNHFIVLIGYDTINGVDCWIGRNSWGEKWGMNGYVYIERLKGSRVGVGGINLLVQYPTFGARPYRKMRGRSEEKLRKFDGLDEILIKEKVKRHPGTKLQQMNLTNDQIMSSFITDVFPLFYPPSLPFIETEENTLSVQVQQLSDRHLTDQELELNFLVIMGLLVKLVENDASNRSWLAAVSIVLPASEGLEEESHRDVISLLHSIFLTNQEAGDASEEGNTESWDDEAALLQEEKEVEKMIVQAYAVLLLAFLSTESNGVRDAIANCQTSTELHSIRVLNVYFVEALYSLRTRILSGRE</sequence>
<dbReference type="AlphaFoldDB" id="A0A7J7CY31"/>
<name>A0A7J7CY31_TRIWF</name>
<accession>A0A7J7CY31</accession>
<dbReference type="GO" id="GO:0006508">
    <property type="term" value="P:proteolysis"/>
    <property type="evidence" value="ECO:0007669"/>
    <property type="project" value="InterPro"/>
</dbReference>
<dbReference type="Gene3D" id="1.25.10.10">
    <property type="entry name" value="Leucine-rich Repeat Variant"/>
    <property type="match status" value="1"/>
</dbReference>
<evidence type="ECO:0000256" key="1">
    <source>
        <dbReference type="ARBA" id="ARBA00023157"/>
    </source>
</evidence>
<gene>
    <name evidence="3" type="ORF">HS088_TW12G00197</name>
</gene>
<comment type="caution">
    <text evidence="3">The sequence shown here is derived from an EMBL/GenBank/DDBJ whole genome shotgun (WGS) entry which is preliminary data.</text>
</comment>
<protein>
    <recommendedName>
        <fullName evidence="2">Peptidase C1A papain C-terminal domain-containing protein</fullName>
    </recommendedName>
</protein>
<evidence type="ECO:0000313" key="3">
    <source>
        <dbReference type="EMBL" id="KAF5739001.1"/>
    </source>
</evidence>
<dbReference type="Proteomes" id="UP000593562">
    <property type="component" value="Unassembled WGS sequence"/>
</dbReference>
<organism evidence="3 4">
    <name type="scientific">Tripterygium wilfordii</name>
    <name type="common">Thunder God vine</name>
    <dbReference type="NCBI Taxonomy" id="458696"/>
    <lineage>
        <taxon>Eukaryota</taxon>
        <taxon>Viridiplantae</taxon>
        <taxon>Streptophyta</taxon>
        <taxon>Embryophyta</taxon>
        <taxon>Tracheophyta</taxon>
        <taxon>Spermatophyta</taxon>
        <taxon>Magnoliopsida</taxon>
        <taxon>eudicotyledons</taxon>
        <taxon>Gunneridae</taxon>
        <taxon>Pentapetalae</taxon>
        <taxon>rosids</taxon>
        <taxon>fabids</taxon>
        <taxon>Celastrales</taxon>
        <taxon>Celastraceae</taxon>
        <taxon>Tripterygium</taxon>
    </lineage>
</organism>
<dbReference type="InterPro" id="IPR000668">
    <property type="entry name" value="Peptidase_C1A_C"/>
</dbReference>
<dbReference type="InterPro" id="IPR011989">
    <property type="entry name" value="ARM-like"/>
</dbReference>
<dbReference type="SMART" id="SM00645">
    <property type="entry name" value="Pept_C1"/>
    <property type="match status" value="1"/>
</dbReference>
<dbReference type="GO" id="GO:0008234">
    <property type="term" value="F:cysteine-type peptidase activity"/>
    <property type="evidence" value="ECO:0007669"/>
    <property type="project" value="InterPro"/>
</dbReference>
<dbReference type="InterPro" id="IPR038765">
    <property type="entry name" value="Papain-like_cys_pep_sf"/>
</dbReference>
<evidence type="ECO:0000259" key="2">
    <source>
        <dbReference type="SMART" id="SM00645"/>
    </source>
</evidence>
<dbReference type="CDD" id="cd02248">
    <property type="entry name" value="Peptidase_C1A"/>
    <property type="match status" value="1"/>
</dbReference>
<dbReference type="PANTHER" id="PTHR22100">
    <property type="entry name" value="WINGS APART-LIKE PROTEIN HOMOLOG"/>
    <property type="match status" value="1"/>
</dbReference>
<dbReference type="InterPro" id="IPR039874">
    <property type="entry name" value="WAPL"/>
</dbReference>
<dbReference type="SUPFAM" id="SSF54001">
    <property type="entry name" value="Cysteine proteinases"/>
    <property type="match status" value="1"/>
</dbReference>
<feature type="domain" description="Peptidase C1A papain C-terminal" evidence="2">
    <location>
        <begin position="2"/>
        <end position="181"/>
    </location>
</feature>
<dbReference type="InParanoid" id="A0A7J7CY31"/>
<dbReference type="Gene3D" id="3.90.70.10">
    <property type="entry name" value="Cysteine proteinases"/>
    <property type="match status" value="1"/>
</dbReference>